<gene>
    <name evidence="2" type="ORF">MSTE_00864</name>
</gene>
<evidence type="ECO:0000313" key="3">
    <source>
        <dbReference type="Proteomes" id="UP000217954"/>
    </source>
</evidence>
<dbReference type="KEGG" id="mste:MSTE_00864"/>
<feature type="domain" description="ER-bound oxygenase mpaB/mpaB'/Rubber oxygenase catalytic" evidence="1">
    <location>
        <begin position="36"/>
        <end position="260"/>
    </location>
</feature>
<dbReference type="GO" id="GO:0016491">
    <property type="term" value="F:oxidoreductase activity"/>
    <property type="evidence" value="ECO:0007669"/>
    <property type="project" value="InterPro"/>
</dbReference>
<evidence type="ECO:0000259" key="1">
    <source>
        <dbReference type="Pfam" id="PF09995"/>
    </source>
</evidence>
<dbReference type="EMBL" id="AP018165">
    <property type="protein sequence ID" value="BAX96199.1"/>
    <property type="molecule type" value="Genomic_DNA"/>
</dbReference>
<name>A0A1Z4ETB6_9MYCO</name>
<keyword evidence="3" id="KW-1185">Reference proteome</keyword>
<dbReference type="Pfam" id="PF09995">
    <property type="entry name" value="MPAB_Lcp_cat"/>
    <property type="match status" value="1"/>
</dbReference>
<reference evidence="2 3" key="2">
    <citation type="journal article" date="2017" name="Int. J. Syst. Evol. Microbiol.">
        <title>Mycobacterium stephanolepidis sp. nov., a rapidly growing species related to Mycobacterium chelonae, isolated from marine teleost fish, Stephanolepis cirrhifer.</title>
        <authorList>
            <person name="Fukano H."/>
            <person name="Wada S."/>
            <person name="Kurata O."/>
            <person name="Katayama K."/>
            <person name="Fujiwara N."/>
            <person name="Hoshino Y."/>
        </authorList>
    </citation>
    <scope>NUCLEOTIDE SEQUENCE [LARGE SCALE GENOMIC DNA]</scope>
    <source>
        <strain evidence="2 3">NJB0901</strain>
    </source>
</reference>
<accession>A0A1Z4ETB6</accession>
<dbReference type="OrthoDB" id="108890at2"/>
<proteinExistence type="predicted"/>
<organism evidence="2 3">
    <name type="scientific">[Mycobacterium] stephanolepidis</name>
    <dbReference type="NCBI Taxonomy" id="1520670"/>
    <lineage>
        <taxon>Bacteria</taxon>
        <taxon>Bacillati</taxon>
        <taxon>Actinomycetota</taxon>
        <taxon>Actinomycetes</taxon>
        <taxon>Mycobacteriales</taxon>
        <taxon>Mycobacteriaceae</taxon>
        <taxon>Mycobacteroides</taxon>
    </lineage>
</organism>
<protein>
    <recommendedName>
        <fullName evidence="1">ER-bound oxygenase mpaB/mpaB'/Rubber oxygenase catalytic domain-containing protein</fullName>
    </recommendedName>
</protein>
<dbReference type="PANTHER" id="PTHR36151:SF3">
    <property type="entry name" value="ER-BOUND OXYGENASE MPAB_MPAB'_RUBBER OXYGENASE CATALYTIC DOMAIN-CONTAINING PROTEIN"/>
    <property type="match status" value="1"/>
</dbReference>
<dbReference type="InterPro" id="IPR018713">
    <property type="entry name" value="MPAB/Lcp_cat_dom"/>
</dbReference>
<evidence type="ECO:0000313" key="2">
    <source>
        <dbReference type="EMBL" id="BAX96199.1"/>
    </source>
</evidence>
<dbReference type="Proteomes" id="UP000217954">
    <property type="component" value="Chromosome"/>
</dbReference>
<sequence length="296" mass="32386">MTFGEELDTEDIGPWLSLAPPGDPEHGYFGPDSVPWRLFSHPCVVAGAVYNAVIFELYPPCATLSDQVDSLYVDPIGRARRTLGYVYSVIFGATATADRAAKYVRAMHDSISPLRDGDKLHWVSDPENLLWLHMTNGDGALRAHAAYGEGELSSVEQDDFWRQLAPFAQLQGVPPELIPMSAAEAEAYFARMWPQLKLTDAGQRAFSQVMNPQGLSAQWKPVKLPLALVVRSGVALLPNDVLHMIGLDSRSPALTVARRVARGGYWLLDQPGARDVLPAVALPRAVETMRAARSLA</sequence>
<reference evidence="3" key="1">
    <citation type="journal article" date="2017" name="Genome Announc.">
        <title>Complete Genome Sequence of Mycobacterium stephanolepidis.</title>
        <authorList>
            <person name="Fukano H."/>
            <person name="Yoshida M."/>
            <person name="Katayama Y."/>
            <person name="Omatsu T."/>
            <person name="Mizutani T."/>
            <person name="Kurata O."/>
            <person name="Wada S."/>
            <person name="Hoshino Y."/>
        </authorList>
    </citation>
    <scope>NUCLEOTIDE SEQUENCE [LARGE SCALE GENOMIC DNA]</scope>
    <source>
        <strain evidence="3">NJB0901</strain>
    </source>
</reference>
<dbReference type="PANTHER" id="PTHR36151">
    <property type="entry name" value="BLR2777 PROTEIN"/>
    <property type="match status" value="1"/>
</dbReference>
<dbReference type="RefSeq" id="WP_096499279.1">
    <property type="nucleotide sequence ID" value="NZ_AP018165.1"/>
</dbReference>
<dbReference type="AlphaFoldDB" id="A0A1Z4ETB6"/>